<gene>
    <name evidence="3" type="ORF">LZ495_16980</name>
</gene>
<evidence type="ECO:0000313" key="4">
    <source>
        <dbReference type="Proteomes" id="UP001165378"/>
    </source>
</evidence>
<protein>
    <submittedName>
        <fullName evidence="3">Amidase</fullName>
    </submittedName>
</protein>
<dbReference type="PANTHER" id="PTHR11895">
    <property type="entry name" value="TRANSAMIDASE"/>
    <property type="match status" value="1"/>
</dbReference>
<accession>A0AA41U0S4</accession>
<dbReference type="InterPro" id="IPR023631">
    <property type="entry name" value="Amidase_dom"/>
</dbReference>
<dbReference type="SUPFAM" id="SSF75304">
    <property type="entry name" value="Amidase signature (AS) enzymes"/>
    <property type="match status" value="1"/>
</dbReference>
<evidence type="ECO:0000256" key="1">
    <source>
        <dbReference type="ARBA" id="ARBA00009199"/>
    </source>
</evidence>
<dbReference type="PROSITE" id="PS00571">
    <property type="entry name" value="AMIDASES"/>
    <property type="match status" value="1"/>
</dbReference>
<comment type="similarity">
    <text evidence="1">Belongs to the amidase family.</text>
</comment>
<dbReference type="AlphaFoldDB" id="A0AA41U0S4"/>
<dbReference type="GO" id="GO:0003824">
    <property type="term" value="F:catalytic activity"/>
    <property type="evidence" value="ECO:0007669"/>
    <property type="project" value="InterPro"/>
</dbReference>
<reference evidence="3" key="1">
    <citation type="submission" date="2022-01" db="EMBL/GenBank/DDBJ databases">
        <title>Genome-Based Taxonomic Classification of the Phylum Actinobacteria.</title>
        <authorList>
            <person name="Gao Y."/>
        </authorList>
    </citation>
    <scope>NUCLEOTIDE SEQUENCE</scope>
    <source>
        <strain evidence="3">KLBMP 8922</strain>
    </source>
</reference>
<dbReference type="Proteomes" id="UP001165378">
    <property type="component" value="Unassembled WGS sequence"/>
</dbReference>
<evidence type="ECO:0000313" key="3">
    <source>
        <dbReference type="EMBL" id="MCF2528901.1"/>
    </source>
</evidence>
<dbReference type="InterPro" id="IPR036928">
    <property type="entry name" value="AS_sf"/>
</dbReference>
<dbReference type="EMBL" id="JAKFHA010000008">
    <property type="protein sequence ID" value="MCF2528901.1"/>
    <property type="molecule type" value="Genomic_DNA"/>
</dbReference>
<dbReference type="InterPro" id="IPR000120">
    <property type="entry name" value="Amidase"/>
</dbReference>
<dbReference type="InterPro" id="IPR020556">
    <property type="entry name" value="Amidase_CS"/>
</dbReference>
<dbReference type="Gene3D" id="3.90.1300.10">
    <property type="entry name" value="Amidase signature (AS) domain"/>
    <property type="match status" value="1"/>
</dbReference>
<feature type="domain" description="Amidase" evidence="2">
    <location>
        <begin position="30"/>
        <end position="459"/>
    </location>
</feature>
<name>A0AA41U0S4_9ACTN</name>
<organism evidence="3 4">
    <name type="scientific">Yinghuangia soli</name>
    <dbReference type="NCBI Taxonomy" id="2908204"/>
    <lineage>
        <taxon>Bacteria</taxon>
        <taxon>Bacillati</taxon>
        <taxon>Actinomycetota</taxon>
        <taxon>Actinomycetes</taxon>
        <taxon>Kitasatosporales</taxon>
        <taxon>Streptomycetaceae</taxon>
        <taxon>Yinghuangia</taxon>
    </lineage>
</organism>
<sequence length="482" mass="50783">MPSDVPTDLAYLSATDALAAFRTRELSPVELLDAVLARAQETEPVVNAVVEYLHEEAYAAAREAEQRYLGKGGGDPRPLEGVPVAAKEEHPMQGRKLQLGSLLHADDVAEVTHPIIERIAAAGGVIHLRTTTPEYCAAGFTQSKLWGVTRNPWNPEYSCGGSSGGSGAALAAGYAPLATGSDIGGSIRIPSSLNGVVGFKPPFGRVPALAPYSLDQYCHDGPMGRTVADVALLENVIAGPWKRDVVSVRPKLVLPETYTGARGVEGMRIALCVTLGEYLVDPVVAANTRAAAESLRAAGAVVEEVEIAWTKEMIDTAYKTHFAAIMGDEALTAVREAPDLVNPYLAAFAEDAGSGAVSMIEGMALEGRIYAELGELLDQFDALVCPTTAVPAWVADEDFTATKLTVAGVELGTYMDAAMTLPFNICSRVPVLAVPSGFAPNGVPTGMQIVGKTYDDETVFRVGAALEEVRPWAYAAGSRPAL</sequence>
<keyword evidence="4" id="KW-1185">Reference proteome</keyword>
<dbReference type="Pfam" id="PF01425">
    <property type="entry name" value="Amidase"/>
    <property type="match status" value="1"/>
</dbReference>
<dbReference type="RefSeq" id="WP_235053062.1">
    <property type="nucleotide sequence ID" value="NZ_JAKFHA010000008.1"/>
</dbReference>
<evidence type="ECO:0000259" key="2">
    <source>
        <dbReference type="Pfam" id="PF01425"/>
    </source>
</evidence>
<proteinExistence type="inferred from homology"/>
<comment type="caution">
    <text evidence="3">The sequence shown here is derived from an EMBL/GenBank/DDBJ whole genome shotgun (WGS) entry which is preliminary data.</text>
</comment>
<dbReference type="PANTHER" id="PTHR11895:SF7">
    <property type="entry name" value="GLUTAMYL-TRNA(GLN) AMIDOTRANSFERASE SUBUNIT A, MITOCHONDRIAL"/>
    <property type="match status" value="1"/>
</dbReference>